<dbReference type="InterPro" id="IPR020069">
    <property type="entry name" value="Ribosomal_bL9_C"/>
</dbReference>
<keyword evidence="5 7" id="KW-0687">Ribonucleoprotein</keyword>
<evidence type="ECO:0000256" key="2">
    <source>
        <dbReference type="ARBA" id="ARBA00022730"/>
    </source>
</evidence>
<dbReference type="HOGENOM" id="CLU_078938_3_0_0"/>
<dbReference type="KEGG" id="mhd:Marky_0085"/>
<accession>F2NKT5</accession>
<keyword evidence="8" id="KW-0175">Coiled coil</keyword>
<dbReference type="GO" id="GO:0006412">
    <property type="term" value="P:translation"/>
    <property type="evidence" value="ECO:0007669"/>
    <property type="project" value="UniProtKB-UniRule"/>
</dbReference>
<dbReference type="NCBIfam" id="TIGR00158">
    <property type="entry name" value="L9"/>
    <property type="match status" value="1"/>
</dbReference>
<dbReference type="GO" id="GO:0019843">
    <property type="term" value="F:rRNA binding"/>
    <property type="evidence" value="ECO:0007669"/>
    <property type="project" value="UniProtKB-UniRule"/>
</dbReference>
<feature type="coiled-coil region" evidence="8">
    <location>
        <begin position="47"/>
        <end position="81"/>
    </location>
</feature>
<dbReference type="PANTHER" id="PTHR21368">
    <property type="entry name" value="50S RIBOSOMAL PROTEIN L9"/>
    <property type="match status" value="1"/>
</dbReference>
<dbReference type="SUPFAM" id="SSF55653">
    <property type="entry name" value="Ribosomal protein L9 C-domain"/>
    <property type="match status" value="1"/>
</dbReference>
<dbReference type="Pfam" id="PF03948">
    <property type="entry name" value="Ribosomal_L9_C"/>
    <property type="match status" value="1"/>
</dbReference>
<evidence type="ECO:0000256" key="8">
    <source>
        <dbReference type="SAM" id="Coils"/>
    </source>
</evidence>
<dbReference type="Gene3D" id="3.10.430.100">
    <property type="entry name" value="Ribosomal protein L9, C-terminal domain"/>
    <property type="match status" value="1"/>
</dbReference>
<gene>
    <name evidence="7" type="primary">rplI</name>
    <name evidence="10" type="ordered locus">Marky_0085</name>
</gene>
<evidence type="ECO:0000256" key="6">
    <source>
        <dbReference type="ARBA" id="ARBA00035292"/>
    </source>
</evidence>
<dbReference type="STRING" id="869210.Marky_0085"/>
<comment type="similarity">
    <text evidence="1 7">Belongs to the bacterial ribosomal protein bL9 family.</text>
</comment>
<dbReference type="InterPro" id="IPR000244">
    <property type="entry name" value="Ribosomal_bL9"/>
</dbReference>
<dbReference type="FunFam" id="3.40.5.10:FF:000003">
    <property type="entry name" value="50S ribosomal protein L9"/>
    <property type="match status" value="1"/>
</dbReference>
<sequence length="154" mass="17198">MKAMKVILLEPLENLGDVGQVVRVRPGYARNYLFPRGYAVPATESNLKALEAKIRAQAKRAAERKAEAERLKEILEDLTLVIRVRAGETKIYGSVTGRDIAEALKAQHGIEIDPKRLDLTRPIKELGEYAIAYKPHPEVPMTLKVVVEALEEEA</sequence>
<feature type="domain" description="Ribosomal protein L9" evidence="9">
    <location>
        <begin position="16"/>
        <end position="43"/>
    </location>
</feature>
<dbReference type="Gene3D" id="3.40.5.10">
    <property type="entry name" value="Ribosomal protein L9, N-terminal domain"/>
    <property type="match status" value="1"/>
</dbReference>
<organism evidence="10 11">
    <name type="scientific">Marinithermus hydrothermalis (strain DSM 14884 / JCM 11576 / T1)</name>
    <dbReference type="NCBI Taxonomy" id="869210"/>
    <lineage>
        <taxon>Bacteria</taxon>
        <taxon>Thermotogati</taxon>
        <taxon>Deinococcota</taxon>
        <taxon>Deinococci</taxon>
        <taxon>Thermales</taxon>
        <taxon>Thermaceae</taxon>
        <taxon>Marinithermus</taxon>
    </lineage>
</organism>
<dbReference type="GO" id="GO:0003735">
    <property type="term" value="F:structural constituent of ribosome"/>
    <property type="evidence" value="ECO:0007669"/>
    <property type="project" value="InterPro"/>
</dbReference>
<dbReference type="EMBL" id="CP002630">
    <property type="protein sequence ID" value="AEB10848.1"/>
    <property type="molecule type" value="Genomic_DNA"/>
</dbReference>
<protein>
    <recommendedName>
        <fullName evidence="6 7">Large ribosomal subunit protein bL9</fullName>
    </recommendedName>
</protein>
<evidence type="ECO:0000313" key="11">
    <source>
        <dbReference type="Proteomes" id="UP000007030"/>
    </source>
</evidence>
<dbReference type="InterPro" id="IPR020594">
    <property type="entry name" value="Ribosomal_bL9_bac/chp"/>
</dbReference>
<dbReference type="InterPro" id="IPR036791">
    <property type="entry name" value="Ribosomal_bL9_C_sf"/>
</dbReference>
<dbReference type="AlphaFoldDB" id="F2NKT5"/>
<dbReference type="Proteomes" id="UP000007030">
    <property type="component" value="Chromosome"/>
</dbReference>
<dbReference type="SUPFAM" id="SSF55658">
    <property type="entry name" value="L9 N-domain-like"/>
    <property type="match status" value="1"/>
</dbReference>
<dbReference type="InterPro" id="IPR036935">
    <property type="entry name" value="Ribosomal_bL9_N_sf"/>
</dbReference>
<proteinExistence type="inferred from homology"/>
<evidence type="ECO:0000256" key="5">
    <source>
        <dbReference type="ARBA" id="ARBA00023274"/>
    </source>
</evidence>
<evidence type="ECO:0000256" key="7">
    <source>
        <dbReference type="HAMAP-Rule" id="MF_00503"/>
    </source>
</evidence>
<keyword evidence="11" id="KW-1185">Reference proteome</keyword>
<evidence type="ECO:0000256" key="3">
    <source>
        <dbReference type="ARBA" id="ARBA00022884"/>
    </source>
</evidence>
<reference evidence="10 11" key="1">
    <citation type="journal article" date="2012" name="Stand. Genomic Sci.">
        <title>Complete genome sequence of the aerobic, heterotroph Marinithermus hydrothermalis type strain (T1(T)) from a deep-sea hydrothermal vent chimney.</title>
        <authorList>
            <person name="Copeland A."/>
            <person name="Gu W."/>
            <person name="Yasawong M."/>
            <person name="Lapidus A."/>
            <person name="Lucas S."/>
            <person name="Deshpande S."/>
            <person name="Pagani I."/>
            <person name="Tapia R."/>
            <person name="Cheng J.F."/>
            <person name="Goodwin L.A."/>
            <person name="Pitluck S."/>
            <person name="Liolios K."/>
            <person name="Ivanova N."/>
            <person name="Mavromatis K."/>
            <person name="Mikhailova N."/>
            <person name="Pati A."/>
            <person name="Chen A."/>
            <person name="Palaniappan K."/>
            <person name="Land M."/>
            <person name="Pan C."/>
            <person name="Brambilla E.M."/>
            <person name="Rohde M."/>
            <person name="Tindall B.J."/>
            <person name="Sikorski J."/>
            <person name="Goker M."/>
            <person name="Detter J.C."/>
            <person name="Bristow J."/>
            <person name="Eisen J.A."/>
            <person name="Markowitz V."/>
            <person name="Hugenholtz P."/>
            <person name="Kyrpides N.C."/>
            <person name="Klenk H.P."/>
            <person name="Woyke T."/>
        </authorList>
    </citation>
    <scope>NUCLEOTIDE SEQUENCE [LARGE SCALE GENOMIC DNA]</scope>
    <source>
        <strain evidence="11">DSM 14884 / JCM 11576 / T1</strain>
    </source>
</reference>
<dbReference type="GO" id="GO:1990904">
    <property type="term" value="C:ribonucleoprotein complex"/>
    <property type="evidence" value="ECO:0007669"/>
    <property type="project" value="UniProtKB-KW"/>
</dbReference>
<keyword evidence="3 7" id="KW-0694">RNA-binding</keyword>
<dbReference type="InterPro" id="IPR009027">
    <property type="entry name" value="Ribosomal_bL9/RNase_H1_N"/>
</dbReference>
<dbReference type="PROSITE" id="PS00651">
    <property type="entry name" value="RIBOSOMAL_L9"/>
    <property type="match status" value="1"/>
</dbReference>
<evidence type="ECO:0000313" key="10">
    <source>
        <dbReference type="EMBL" id="AEB10848.1"/>
    </source>
</evidence>
<keyword evidence="2 7" id="KW-0699">rRNA-binding</keyword>
<evidence type="ECO:0000259" key="9">
    <source>
        <dbReference type="PROSITE" id="PS00651"/>
    </source>
</evidence>
<evidence type="ECO:0000256" key="1">
    <source>
        <dbReference type="ARBA" id="ARBA00010605"/>
    </source>
</evidence>
<dbReference type="eggNOG" id="COG0359">
    <property type="taxonomic scope" value="Bacteria"/>
</dbReference>
<name>F2NKT5_MARHT</name>
<evidence type="ECO:0000256" key="4">
    <source>
        <dbReference type="ARBA" id="ARBA00022980"/>
    </source>
</evidence>
<comment type="function">
    <text evidence="7">Binds to the 23S rRNA.</text>
</comment>
<dbReference type="InterPro" id="IPR020070">
    <property type="entry name" value="Ribosomal_bL9_N"/>
</dbReference>
<dbReference type="Pfam" id="PF01281">
    <property type="entry name" value="Ribosomal_L9_N"/>
    <property type="match status" value="1"/>
</dbReference>
<dbReference type="HAMAP" id="MF_00503">
    <property type="entry name" value="Ribosomal_bL9"/>
    <property type="match status" value="1"/>
</dbReference>
<dbReference type="GO" id="GO:0005840">
    <property type="term" value="C:ribosome"/>
    <property type="evidence" value="ECO:0007669"/>
    <property type="project" value="UniProtKB-KW"/>
</dbReference>
<keyword evidence="4 7" id="KW-0689">Ribosomal protein</keyword>